<reference evidence="9" key="2">
    <citation type="submission" date="2021-08" db="EMBL/GenBank/DDBJ databases">
        <authorList>
            <person name="Eriksson T."/>
        </authorList>
    </citation>
    <scope>NUCLEOTIDE SEQUENCE</scope>
    <source>
        <strain evidence="9">Stoneville</strain>
        <tissue evidence="9">Whole head</tissue>
    </source>
</reference>
<dbReference type="InterPro" id="IPR054722">
    <property type="entry name" value="PolX-like_BBD"/>
</dbReference>
<comment type="caution">
    <text evidence="9">The sequence shown here is derived from an EMBL/GenBank/DDBJ whole genome shotgun (WGS) entry which is preliminary data.</text>
</comment>
<keyword evidence="2" id="KW-0479">Metal-binding</keyword>
<evidence type="ECO:0000256" key="1">
    <source>
        <dbReference type="ARBA" id="ARBA00022670"/>
    </source>
</evidence>
<dbReference type="InterPro" id="IPR043502">
    <property type="entry name" value="DNA/RNA_pol_sf"/>
</dbReference>
<dbReference type="AlphaFoldDB" id="A0A8J6HG13"/>
<protein>
    <recommendedName>
        <fullName evidence="11">Retrovirus-related Pol polyprotein from transposon TNT 1-94</fullName>
    </recommendedName>
</protein>
<dbReference type="GO" id="GO:0004190">
    <property type="term" value="F:aspartic-type endopeptidase activity"/>
    <property type="evidence" value="ECO:0007669"/>
    <property type="project" value="UniProtKB-KW"/>
</dbReference>
<dbReference type="InterPro" id="IPR025724">
    <property type="entry name" value="GAG-pre-integrase_dom"/>
</dbReference>
<dbReference type="InterPro" id="IPR057670">
    <property type="entry name" value="SH3_retrovirus"/>
</dbReference>
<keyword evidence="5" id="KW-0862">Zinc</keyword>
<dbReference type="GO" id="GO:0006508">
    <property type="term" value="P:proteolysis"/>
    <property type="evidence" value="ECO:0007669"/>
    <property type="project" value="UniProtKB-KW"/>
</dbReference>
<accession>A0A8J6HG13</accession>
<feature type="region of interest" description="Disordered" evidence="6">
    <location>
        <begin position="587"/>
        <end position="628"/>
    </location>
</feature>
<organism evidence="9 10">
    <name type="scientific">Tenebrio molitor</name>
    <name type="common">Yellow mealworm beetle</name>
    <dbReference type="NCBI Taxonomy" id="7067"/>
    <lineage>
        <taxon>Eukaryota</taxon>
        <taxon>Metazoa</taxon>
        <taxon>Ecdysozoa</taxon>
        <taxon>Arthropoda</taxon>
        <taxon>Hexapoda</taxon>
        <taxon>Insecta</taxon>
        <taxon>Pterygota</taxon>
        <taxon>Neoptera</taxon>
        <taxon>Endopterygota</taxon>
        <taxon>Coleoptera</taxon>
        <taxon>Polyphaga</taxon>
        <taxon>Cucujiformia</taxon>
        <taxon>Tenebrionidae</taxon>
        <taxon>Tenebrio</taxon>
    </lineage>
</organism>
<evidence type="ECO:0008006" key="11">
    <source>
        <dbReference type="Google" id="ProtNLM"/>
    </source>
</evidence>
<feature type="compositionally biased region" description="Acidic residues" evidence="6">
    <location>
        <begin position="592"/>
        <end position="602"/>
    </location>
</feature>
<dbReference type="GO" id="GO:0015074">
    <property type="term" value="P:DNA integration"/>
    <property type="evidence" value="ECO:0007669"/>
    <property type="project" value="InterPro"/>
</dbReference>
<dbReference type="GO" id="GO:0008270">
    <property type="term" value="F:zinc ion binding"/>
    <property type="evidence" value="ECO:0007669"/>
    <property type="project" value="UniProtKB-KW"/>
</dbReference>
<dbReference type="InterPro" id="IPR001584">
    <property type="entry name" value="Integrase_cat-core"/>
</dbReference>
<evidence type="ECO:0000259" key="7">
    <source>
        <dbReference type="PROSITE" id="PS50158"/>
    </source>
</evidence>
<dbReference type="PROSITE" id="PS50994">
    <property type="entry name" value="INTEGRASE"/>
    <property type="match status" value="1"/>
</dbReference>
<evidence type="ECO:0000256" key="3">
    <source>
        <dbReference type="ARBA" id="ARBA00022750"/>
    </source>
</evidence>
<evidence type="ECO:0000259" key="8">
    <source>
        <dbReference type="PROSITE" id="PS50994"/>
    </source>
</evidence>
<evidence type="ECO:0000256" key="4">
    <source>
        <dbReference type="ARBA" id="ARBA00022801"/>
    </source>
</evidence>
<dbReference type="Proteomes" id="UP000719412">
    <property type="component" value="Unassembled WGS sequence"/>
</dbReference>
<dbReference type="PANTHER" id="PTHR42648:SF28">
    <property type="entry name" value="TRANSPOSON-ENCODED PROTEIN WITH RIBONUCLEASE H-LIKE AND RETROVIRUS ZINC FINGER-LIKE DOMAINS"/>
    <property type="match status" value="1"/>
</dbReference>
<dbReference type="Pfam" id="PF25597">
    <property type="entry name" value="SH3_retrovirus"/>
    <property type="match status" value="1"/>
</dbReference>
<dbReference type="CDD" id="cd09272">
    <property type="entry name" value="RNase_HI_RT_Ty1"/>
    <property type="match status" value="1"/>
</dbReference>
<keyword evidence="3" id="KW-0064">Aspartyl protease</keyword>
<feature type="compositionally biased region" description="Basic and acidic residues" evidence="6">
    <location>
        <begin position="603"/>
        <end position="628"/>
    </location>
</feature>
<evidence type="ECO:0000256" key="5">
    <source>
        <dbReference type="PROSITE-ProRule" id="PRU00047"/>
    </source>
</evidence>
<dbReference type="InterPro" id="IPR036397">
    <property type="entry name" value="RNaseH_sf"/>
</dbReference>
<evidence type="ECO:0000256" key="2">
    <source>
        <dbReference type="ARBA" id="ARBA00022723"/>
    </source>
</evidence>
<proteinExistence type="predicted"/>
<dbReference type="InterPro" id="IPR001878">
    <property type="entry name" value="Znf_CCHC"/>
</dbReference>
<keyword evidence="10" id="KW-1185">Reference proteome</keyword>
<keyword evidence="1" id="KW-0645">Protease</keyword>
<dbReference type="Pfam" id="PF13976">
    <property type="entry name" value="gag_pre-integrs"/>
    <property type="match status" value="1"/>
</dbReference>
<dbReference type="Pfam" id="PF14223">
    <property type="entry name" value="Retrotran_gag_2"/>
    <property type="match status" value="1"/>
</dbReference>
<dbReference type="SUPFAM" id="SSF56672">
    <property type="entry name" value="DNA/RNA polymerases"/>
    <property type="match status" value="1"/>
</dbReference>
<dbReference type="Pfam" id="PF00665">
    <property type="entry name" value="rve"/>
    <property type="match status" value="1"/>
</dbReference>
<evidence type="ECO:0000313" key="9">
    <source>
        <dbReference type="EMBL" id="KAH0813975.1"/>
    </source>
</evidence>
<dbReference type="SUPFAM" id="SSF53098">
    <property type="entry name" value="Ribonuclease H-like"/>
    <property type="match status" value="1"/>
</dbReference>
<reference evidence="9" key="1">
    <citation type="journal article" date="2020" name="J Insects Food Feed">
        <title>The yellow mealworm (Tenebrio molitor) genome: a resource for the emerging insects as food and feed industry.</title>
        <authorList>
            <person name="Eriksson T."/>
            <person name="Andere A."/>
            <person name="Kelstrup H."/>
            <person name="Emery V."/>
            <person name="Picard C."/>
        </authorList>
    </citation>
    <scope>NUCLEOTIDE SEQUENCE</scope>
    <source>
        <strain evidence="9">Stoneville</strain>
        <tissue evidence="9">Whole head</tissue>
    </source>
</reference>
<dbReference type="Pfam" id="PF22936">
    <property type="entry name" value="Pol_BBD"/>
    <property type="match status" value="1"/>
</dbReference>
<dbReference type="InterPro" id="IPR036875">
    <property type="entry name" value="Znf_CCHC_sf"/>
</dbReference>
<dbReference type="PROSITE" id="PS50158">
    <property type="entry name" value="ZF_CCHC"/>
    <property type="match status" value="1"/>
</dbReference>
<dbReference type="GO" id="GO:0071897">
    <property type="term" value="P:DNA biosynthetic process"/>
    <property type="evidence" value="ECO:0007669"/>
    <property type="project" value="UniProtKB-ARBA"/>
</dbReference>
<dbReference type="InterPro" id="IPR039537">
    <property type="entry name" value="Retrotran_Ty1/copia-like"/>
</dbReference>
<feature type="domain" description="Integrase catalytic" evidence="8">
    <location>
        <begin position="347"/>
        <end position="513"/>
    </location>
</feature>
<dbReference type="Pfam" id="PF07727">
    <property type="entry name" value="RVT_2"/>
    <property type="match status" value="2"/>
</dbReference>
<feature type="domain" description="CCHC-type" evidence="7">
    <location>
        <begin position="125"/>
        <end position="141"/>
    </location>
</feature>
<evidence type="ECO:0000313" key="10">
    <source>
        <dbReference type="Proteomes" id="UP000719412"/>
    </source>
</evidence>
<dbReference type="Pfam" id="PF00098">
    <property type="entry name" value="zf-CCHC"/>
    <property type="match status" value="1"/>
</dbReference>
<keyword evidence="5" id="KW-0863">Zinc-finger</keyword>
<dbReference type="SUPFAM" id="SSF57756">
    <property type="entry name" value="Retrovirus zinc finger-like domains"/>
    <property type="match status" value="1"/>
</dbReference>
<keyword evidence="4" id="KW-0378">Hydrolase</keyword>
<dbReference type="InterPro" id="IPR012337">
    <property type="entry name" value="RNaseH-like_sf"/>
</dbReference>
<dbReference type="Gene3D" id="3.30.420.10">
    <property type="entry name" value="Ribonuclease H-like superfamily/Ribonuclease H"/>
    <property type="match status" value="1"/>
</dbReference>
<dbReference type="EMBL" id="JABDTM020024767">
    <property type="protein sequence ID" value="KAH0813975.1"/>
    <property type="molecule type" value="Genomic_DNA"/>
</dbReference>
<sequence length="1045" mass="119634">MASQVLLRKKLLTMKFNVGTDSMNTHFLKFDGTIRELKSAGTNLEQSDVVCHLLLTMPPEYDTVVTAIETLASEELTISFVKNRLLDEESKRLGSRQEKGKEASTSSAFVAPTRNKKFDGRSKLKCFNCGIIGHKKSECRKPKSKTEAKICEVNTELCFAGFAQGEVDSSWYLDSGCTEHLAKSSNSLKNVRPLEKPIQIRSAKSGTFLTAKEMGDIPVETVIVPNLEFNLLSVRRLEMNGLKIIFENGNGNIFKNDELVAVAHRKEKLYELAFKLPDVDCAAVASSTTDTAELWHKRLGHIGRTGLEKVKDLVDGMEVNLPKHSCICPVCVEGKQTKLPHVQSRTRAQRPLQLVHSDLMGPIQNEAYNKEQYILTFIDDYTHFVVVYLLETKSEVFNYFKQYKAMVNSHFERRISRLRCDNGREYLSNDITKYLKSKGIQHELTIRYTPQQNGVAERMNRTLMERARCMLLGSKLEKCLWTEAILTAAYLVNRSPTSSLKDQVPAELWYGEKPNLNKLKIFGCVAYLRLPNEILKSKLDSRTKTCYMVGYCPNGYRLWCPQEKRIICGRDIVFDETKFAIKEPSFYRSEQVEEEQAEEETDEKDRFESDTETEEKANECRRSNRERRPPKQLEDYDISMIVLGACVENVPVTYQELEGRPDEEDWQRAINEEMTALRENETWTLEELPKGKKAIDCKWVFKIKRDETGTLDKYKARLVVKGCSQRPGIDYGETYAPVARLTTVKTLLSVINHKGLVAEQLDVKNAFLHGHIAEEIYMKPPSRVKCCLKPGKNPDSLNIIKEKLKQEFNMTDLGKLRLFLGIKIDCSENGMFLSQQVYIRQMLKKFGMEECKPVKTPMVLKPANESEEKDEDIPEKPYRELVGSLMFLMLNTRPDISTATGLEGLIEDPPRAFSLKFLGLQSVGQQKKQTTVALSSTEAEYVALATATTELLWLINLAKDLSIDIQEPVVIYEDNQSCIHTLRKWEHQRLKHVDVKYNFLRDLYQEKKIDVRYIQSEDQKADILTKPLGMNQFDKLRAEIGVRSE</sequence>
<evidence type="ECO:0000256" key="6">
    <source>
        <dbReference type="SAM" id="MobiDB-lite"/>
    </source>
</evidence>
<gene>
    <name evidence="9" type="ORF">GEV33_008816</name>
</gene>
<dbReference type="InterPro" id="IPR013103">
    <property type="entry name" value="RVT_2"/>
</dbReference>
<dbReference type="SMART" id="SM00343">
    <property type="entry name" value="ZnF_C2HC"/>
    <property type="match status" value="1"/>
</dbReference>
<dbReference type="GO" id="GO:0042575">
    <property type="term" value="C:DNA polymerase complex"/>
    <property type="evidence" value="ECO:0007669"/>
    <property type="project" value="UniProtKB-ARBA"/>
</dbReference>
<dbReference type="PANTHER" id="PTHR42648">
    <property type="entry name" value="TRANSPOSASE, PUTATIVE-RELATED"/>
    <property type="match status" value="1"/>
</dbReference>
<name>A0A8J6HG13_TENMO</name>
<dbReference type="GO" id="GO:0003676">
    <property type="term" value="F:nucleic acid binding"/>
    <property type="evidence" value="ECO:0007669"/>
    <property type="project" value="InterPro"/>
</dbReference>